<evidence type="ECO:0000313" key="1">
    <source>
        <dbReference type="EMBL" id="KAK0478057.1"/>
    </source>
</evidence>
<dbReference type="Proteomes" id="UP001175228">
    <property type="component" value="Unassembled WGS sequence"/>
</dbReference>
<gene>
    <name evidence="1" type="ORF">EDD18DRAFT_1087096</name>
</gene>
<accession>A0AA39P5P8</accession>
<evidence type="ECO:0000313" key="2">
    <source>
        <dbReference type="Proteomes" id="UP001175228"/>
    </source>
</evidence>
<name>A0AA39P5P8_9AGAR</name>
<reference evidence="1" key="1">
    <citation type="submission" date="2023-06" db="EMBL/GenBank/DDBJ databases">
        <authorList>
            <consortium name="Lawrence Berkeley National Laboratory"/>
            <person name="Ahrendt S."/>
            <person name="Sahu N."/>
            <person name="Indic B."/>
            <person name="Wong-Bajracharya J."/>
            <person name="Merenyi Z."/>
            <person name="Ke H.-M."/>
            <person name="Monk M."/>
            <person name="Kocsube S."/>
            <person name="Drula E."/>
            <person name="Lipzen A."/>
            <person name="Balint B."/>
            <person name="Henrissat B."/>
            <person name="Andreopoulos B."/>
            <person name="Martin F.M."/>
            <person name="Harder C.B."/>
            <person name="Rigling D."/>
            <person name="Ford K.L."/>
            <person name="Foster G.D."/>
            <person name="Pangilinan J."/>
            <person name="Papanicolaou A."/>
            <person name="Barry K."/>
            <person name="LaButti K."/>
            <person name="Viragh M."/>
            <person name="Koriabine M."/>
            <person name="Yan M."/>
            <person name="Riley R."/>
            <person name="Champramary S."/>
            <person name="Plett K.L."/>
            <person name="Tsai I.J."/>
            <person name="Slot J."/>
            <person name="Sipos G."/>
            <person name="Plett J."/>
            <person name="Nagy L.G."/>
            <person name="Grigoriev I.V."/>
        </authorList>
    </citation>
    <scope>NUCLEOTIDE SEQUENCE</scope>
    <source>
        <strain evidence="1">HWK02</strain>
    </source>
</reference>
<keyword evidence="2" id="KW-1185">Reference proteome</keyword>
<protein>
    <submittedName>
        <fullName evidence="1">Uncharacterized protein</fullName>
    </submittedName>
</protein>
<dbReference type="EMBL" id="JAUEPU010000099">
    <property type="protein sequence ID" value="KAK0478057.1"/>
    <property type="molecule type" value="Genomic_DNA"/>
</dbReference>
<organism evidence="1 2">
    <name type="scientific">Armillaria luteobubalina</name>
    <dbReference type="NCBI Taxonomy" id="153913"/>
    <lineage>
        <taxon>Eukaryota</taxon>
        <taxon>Fungi</taxon>
        <taxon>Dikarya</taxon>
        <taxon>Basidiomycota</taxon>
        <taxon>Agaricomycotina</taxon>
        <taxon>Agaricomycetes</taxon>
        <taxon>Agaricomycetidae</taxon>
        <taxon>Agaricales</taxon>
        <taxon>Marasmiineae</taxon>
        <taxon>Physalacriaceae</taxon>
        <taxon>Armillaria</taxon>
    </lineage>
</organism>
<sequence>MKKWADGLFEIHPHTKVQNSKPNVHASFHLYDFLLLFGPVYSWWTFPFERLIGTLQKINTNDHVGGALEATVLQSFMKGANLRRWLNRPDCPDVIVEFKTLFDRAFSTDTSPRNLNAEPPMSKQSYHAHYFFDRYNFSRECTHAGNSLIIYYPTVKSTAAVAGSIQKITTEGDQVHFHIKRQAPLPPSKYDPFHRYPSFPARVYSSKMSDDPLDKISPSLVVSHAARFEFSHERAVILNLSKVRFTPLFFLLLLTPS</sequence>
<dbReference type="AlphaFoldDB" id="A0AA39P5P8"/>
<proteinExistence type="predicted"/>
<comment type="caution">
    <text evidence="1">The sequence shown here is derived from an EMBL/GenBank/DDBJ whole genome shotgun (WGS) entry which is preliminary data.</text>
</comment>